<sequence>MAIVEVSITPLGTADTGVSRYVAGCLRIVRASGISHQLTPMGTILEGDLDDILRVIRQMQESVFTAGAVRVSTLIKIDDRRDKTAHTMAGKVRSVEEKL</sequence>
<dbReference type="InterPro" id="IPR051614">
    <property type="entry name" value="UPF0045_domain"/>
</dbReference>
<dbReference type="EMBL" id="JAHCVK010000003">
    <property type="protein sequence ID" value="MBT0653404.1"/>
    <property type="molecule type" value="Genomic_DNA"/>
</dbReference>
<dbReference type="SUPFAM" id="SSF89957">
    <property type="entry name" value="MTH1187/YkoF-like"/>
    <property type="match status" value="1"/>
</dbReference>
<dbReference type="InterPro" id="IPR002767">
    <property type="entry name" value="Thiamine_BP"/>
</dbReference>
<organism evidence="3 4">
    <name type="scientific">Geomobilimonas luticola</name>
    <dbReference type="NCBI Taxonomy" id="1114878"/>
    <lineage>
        <taxon>Bacteria</taxon>
        <taxon>Pseudomonadati</taxon>
        <taxon>Thermodesulfobacteriota</taxon>
        <taxon>Desulfuromonadia</taxon>
        <taxon>Geobacterales</taxon>
        <taxon>Geobacteraceae</taxon>
        <taxon>Geomobilimonas</taxon>
    </lineage>
</organism>
<gene>
    <name evidence="3" type="ORF">KI810_10085</name>
</gene>
<comment type="caution">
    <text evidence="3">The sequence shown here is derived from an EMBL/GenBank/DDBJ whole genome shotgun (WGS) entry which is preliminary data.</text>
</comment>
<proteinExistence type="inferred from homology"/>
<name>A0ABS5SDG3_9BACT</name>
<comment type="similarity">
    <text evidence="1">Belongs to the UPF0045 family.</text>
</comment>
<dbReference type="PANTHER" id="PTHR33777:SF1">
    <property type="entry name" value="UPF0045 PROTEIN ECM15"/>
    <property type="match status" value="1"/>
</dbReference>
<evidence type="ECO:0000313" key="4">
    <source>
        <dbReference type="Proteomes" id="UP000756860"/>
    </source>
</evidence>
<accession>A0ABS5SDG3</accession>
<dbReference type="NCBIfam" id="TIGR00106">
    <property type="entry name" value="MTH1187 family thiamine-binding protein"/>
    <property type="match status" value="1"/>
</dbReference>
<evidence type="ECO:0000313" key="3">
    <source>
        <dbReference type="EMBL" id="MBT0653404.1"/>
    </source>
</evidence>
<protein>
    <submittedName>
        <fullName evidence="3">MTH1187 family thiamine-binding protein</fullName>
    </submittedName>
</protein>
<dbReference type="Proteomes" id="UP000756860">
    <property type="component" value="Unassembled WGS sequence"/>
</dbReference>
<keyword evidence="4" id="KW-1185">Reference proteome</keyword>
<evidence type="ECO:0000259" key="2">
    <source>
        <dbReference type="Pfam" id="PF01910"/>
    </source>
</evidence>
<evidence type="ECO:0000256" key="1">
    <source>
        <dbReference type="ARBA" id="ARBA00010272"/>
    </source>
</evidence>
<dbReference type="Gene3D" id="3.30.70.930">
    <property type="match status" value="1"/>
</dbReference>
<reference evidence="3 4" key="1">
    <citation type="submission" date="2021-05" db="EMBL/GenBank/DDBJ databases">
        <title>The draft genome of Geobacter luticola JCM 17780.</title>
        <authorList>
            <person name="Xu Z."/>
            <person name="Masuda Y."/>
            <person name="Itoh H."/>
            <person name="Senoo K."/>
        </authorList>
    </citation>
    <scope>NUCLEOTIDE SEQUENCE [LARGE SCALE GENOMIC DNA]</scope>
    <source>
        <strain evidence="3 4">JCM 17780</strain>
    </source>
</reference>
<dbReference type="Pfam" id="PF01910">
    <property type="entry name" value="Thiamine_BP"/>
    <property type="match status" value="1"/>
</dbReference>
<dbReference type="InterPro" id="IPR029756">
    <property type="entry name" value="MTH1187/YkoF-like"/>
</dbReference>
<feature type="domain" description="Thiamine-binding protein" evidence="2">
    <location>
        <begin position="4"/>
        <end position="96"/>
    </location>
</feature>
<dbReference type="PANTHER" id="PTHR33777">
    <property type="entry name" value="UPF0045 PROTEIN ECM15"/>
    <property type="match status" value="1"/>
</dbReference>
<dbReference type="RefSeq" id="WP_214175402.1">
    <property type="nucleotide sequence ID" value="NZ_JAHCVK010000003.1"/>
</dbReference>